<dbReference type="Gene3D" id="2.30.30.100">
    <property type="match status" value="1"/>
</dbReference>
<evidence type="ECO:0000256" key="8">
    <source>
        <dbReference type="ARBA" id="ARBA00023274"/>
    </source>
</evidence>
<dbReference type="GO" id="GO:0000932">
    <property type="term" value="C:P-body"/>
    <property type="evidence" value="ECO:0007669"/>
    <property type="project" value="EnsemblFungi"/>
</dbReference>
<evidence type="ECO:0000256" key="1">
    <source>
        <dbReference type="ARBA" id="ARBA00004123"/>
    </source>
</evidence>
<feature type="domain" description="Sm" evidence="9">
    <location>
        <begin position="11"/>
        <end position="79"/>
    </location>
</feature>
<dbReference type="RefSeq" id="XP_002489601.1">
    <property type="nucleotide sequence ID" value="XM_002489556.1"/>
</dbReference>
<keyword evidence="11" id="KW-1185">Reference proteome</keyword>
<keyword evidence="8" id="KW-0687">Ribonucleoprotein</keyword>
<dbReference type="GO" id="GO:0005688">
    <property type="term" value="C:U6 snRNP"/>
    <property type="evidence" value="ECO:0007669"/>
    <property type="project" value="EnsemblFungi"/>
</dbReference>
<dbReference type="KEGG" id="ppa:PAS_chr1-3_0256"/>
<keyword evidence="3" id="KW-0507">mRNA processing</keyword>
<name>C4QVP7_KOMPG</name>
<dbReference type="GO" id="GO:0005681">
    <property type="term" value="C:spliceosomal complex"/>
    <property type="evidence" value="ECO:0007669"/>
    <property type="project" value="UniProtKB-KW"/>
</dbReference>
<comment type="similarity">
    <text evidence="2">Belongs to the snRNP Sm proteins family.</text>
</comment>
<dbReference type="GO" id="GO:0008033">
    <property type="term" value="P:tRNA processing"/>
    <property type="evidence" value="ECO:0007669"/>
    <property type="project" value="EnsemblFungi"/>
</dbReference>
<dbReference type="PROSITE" id="PS52002">
    <property type="entry name" value="SM"/>
    <property type="match status" value="1"/>
</dbReference>
<dbReference type="SUPFAM" id="SSF50182">
    <property type="entry name" value="Sm-like ribonucleoproteins"/>
    <property type="match status" value="1"/>
</dbReference>
<dbReference type="GO" id="GO:0005732">
    <property type="term" value="C:sno(s)RNA-containing ribonucleoprotein complex"/>
    <property type="evidence" value="ECO:0007669"/>
    <property type="project" value="EnsemblFungi"/>
</dbReference>
<evidence type="ECO:0000256" key="4">
    <source>
        <dbReference type="ARBA" id="ARBA00022728"/>
    </source>
</evidence>
<evidence type="ECO:0000256" key="5">
    <source>
        <dbReference type="ARBA" id="ARBA00022884"/>
    </source>
</evidence>
<evidence type="ECO:0000313" key="10">
    <source>
        <dbReference type="EMBL" id="CAY67320.1"/>
    </source>
</evidence>
<dbReference type="PANTHER" id="PTHR20971">
    <property type="entry name" value="U6 SNRNA-ASSOCIATED PROTEIN"/>
    <property type="match status" value="1"/>
</dbReference>
<dbReference type="GO" id="GO:1990726">
    <property type="term" value="C:Lsm1-7-Pat1 complex"/>
    <property type="evidence" value="ECO:0007669"/>
    <property type="project" value="EnsemblFungi"/>
</dbReference>
<evidence type="ECO:0000256" key="7">
    <source>
        <dbReference type="ARBA" id="ARBA00023242"/>
    </source>
</evidence>
<dbReference type="GO" id="GO:0046540">
    <property type="term" value="C:U4/U6 x U5 tri-snRNP complex"/>
    <property type="evidence" value="ECO:0007669"/>
    <property type="project" value="EnsemblFungi"/>
</dbReference>
<dbReference type="OrthoDB" id="429711at2759"/>
<keyword evidence="5" id="KW-0694">RNA-binding</keyword>
<dbReference type="SMART" id="SM00651">
    <property type="entry name" value="Sm"/>
    <property type="match status" value="1"/>
</dbReference>
<organism evidence="10 11">
    <name type="scientific">Komagataella phaffii (strain GS115 / ATCC 20864)</name>
    <name type="common">Yeast</name>
    <name type="synonym">Pichia pastoris</name>
    <dbReference type="NCBI Taxonomy" id="644223"/>
    <lineage>
        <taxon>Eukaryota</taxon>
        <taxon>Fungi</taxon>
        <taxon>Dikarya</taxon>
        <taxon>Ascomycota</taxon>
        <taxon>Saccharomycotina</taxon>
        <taxon>Pichiomycetes</taxon>
        <taxon>Pichiales</taxon>
        <taxon>Pichiaceae</taxon>
        <taxon>Komagataella</taxon>
    </lineage>
</organism>
<evidence type="ECO:0000256" key="2">
    <source>
        <dbReference type="ARBA" id="ARBA00006850"/>
    </source>
</evidence>
<dbReference type="AlphaFoldDB" id="C4QVP7"/>
<dbReference type="GO" id="GO:0000398">
    <property type="term" value="P:mRNA splicing, via spliceosome"/>
    <property type="evidence" value="ECO:0007669"/>
    <property type="project" value="EnsemblFungi"/>
</dbReference>
<evidence type="ECO:0000256" key="3">
    <source>
        <dbReference type="ARBA" id="ARBA00022664"/>
    </source>
</evidence>
<gene>
    <name evidence="10" type="ordered locus">PAS_chr1-3_0256</name>
</gene>
<dbReference type="Proteomes" id="UP000000314">
    <property type="component" value="Chromosome 1"/>
</dbReference>
<protein>
    <recommendedName>
        <fullName evidence="9">Sm domain-containing protein</fullName>
    </recommendedName>
</protein>
<evidence type="ECO:0000313" key="11">
    <source>
        <dbReference type="Proteomes" id="UP000000314"/>
    </source>
</evidence>
<dbReference type="InterPro" id="IPR010920">
    <property type="entry name" value="LSM_dom_sf"/>
</dbReference>
<dbReference type="GO" id="GO:0006364">
    <property type="term" value="P:rRNA processing"/>
    <property type="evidence" value="ECO:0007669"/>
    <property type="project" value="EnsemblFungi"/>
</dbReference>
<comment type="subcellular location">
    <subcellularLocation>
        <location evidence="1">Nucleus</location>
    </subcellularLocation>
</comment>
<accession>C4QVP7</accession>
<dbReference type="GO" id="GO:0000290">
    <property type="term" value="P:deadenylation-dependent decapping of nuclear-transcribed mRNA"/>
    <property type="evidence" value="ECO:0007669"/>
    <property type="project" value="EnsemblFungi"/>
</dbReference>
<reference evidence="10 11" key="1">
    <citation type="journal article" date="2009" name="Nat. Biotechnol.">
        <title>Genome sequence of the recombinant protein production host Pichia pastoris.</title>
        <authorList>
            <person name="De Schutter K."/>
            <person name="Lin Y.C."/>
            <person name="Tiels P."/>
            <person name="Van Hecke A."/>
            <person name="Glinka S."/>
            <person name="Weber-Lehmann J."/>
            <person name="Rouze P."/>
            <person name="Van de Peer Y."/>
            <person name="Callewaert N."/>
        </authorList>
    </citation>
    <scope>NUCLEOTIDE SEQUENCE [LARGE SCALE GENOMIC DNA]</scope>
    <source>
        <strain evidence="11">GS115 / ATCC 20864</strain>
    </source>
</reference>
<dbReference type="GeneID" id="8196488"/>
<dbReference type="STRING" id="644223.C4QVP7"/>
<dbReference type="InterPro" id="IPR047575">
    <property type="entry name" value="Sm"/>
</dbReference>
<dbReference type="FunCoup" id="C4QVP7">
    <property type="interactions" value="640"/>
</dbReference>
<dbReference type="OMA" id="YETTPQG"/>
<dbReference type="GO" id="GO:0005730">
    <property type="term" value="C:nucleolus"/>
    <property type="evidence" value="ECO:0007669"/>
    <property type="project" value="EnsemblFungi"/>
</dbReference>
<dbReference type="InterPro" id="IPR033871">
    <property type="entry name" value="LSm5"/>
</dbReference>
<dbReference type="GO" id="GO:0003723">
    <property type="term" value="F:RNA binding"/>
    <property type="evidence" value="ECO:0007669"/>
    <property type="project" value="UniProtKB-KW"/>
</dbReference>
<sequence length="79" mass="8697">MSDINTDSEILPLELVDKAIGSQVRILLINDREFEGTLVGFDEFVNVILSDVTETGPEGTIHRDEMLLTGTTIAMFVTV</sequence>
<dbReference type="InParanoid" id="C4QVP7"/>
<evidence type="ECO:0000256" key="6">
    <source>
        <dbReference type="ARBA" id="ARBA00023187"/>
    </source>
</evidence>
<evidence type="ECO:0000259" key="9">
    <source>
        <dbReference type="PROSITE" id="PS52002"/>
    </source>
</evidence>
<dbReference type="eggNOG" id="KOG1775">
    <property type="taxonomic scope" value="Eukaryota"/>
</dbReference>
<dbReference type="InterPro" id="IPR001163">
    <property type="entry name" value="Sm_dom_euk/arc"/>
</dbReference>
<dbReference type="Pfam" id="PF01423">
    <property type="entry name" value="LSM"/>
    <property type="match status" value="1"/>
</dbReference>
<keyword evidence="4" id="KW-0747">Spliceosome</keyword>
<dbReference type="EMBL" id="FN392319">
    <property type="protein sequence ID" value="CAY67320.1"/>
    <property type="molecule type" value="Genomic_DNA"/>
</dbReference>
<keyword evidence="6" id="KW-0508">mRNA splicing</keyword>
<dbReference type="HOGENOM" id="CLU_076902_6_1_1"/>
<proteinExistence type="inferred from homology"/>
<dbReference type="PANTHER" id="PTHR20971:SF0">
    <property type="entry name" value="U6 SNRNA-ASSOCIATED SM-LIKE PROTEIN LSM5"/>
    <property type="match status" value="1"/>
</dbReference>
<keyword evidence="7" id="KW-0539">Nucleus</keyword>
<dbReference type="SMR" id="C4QVP7"/>